<dbReference type="EMBL" id="CAIIXF020000002">
    <property type="protein sequence ID" value="CAH1777431.1"/>
    <property type="molecule type" value="Genomic_DNA"/>
</dbReference>
<comment type="caution">
    <text evidence="1">The sequence shown here is derived from an EMBL/GenBank/DDBJ whole genome shotgun (WGS) entry which is preliminary data.</text>
</comment>
<name>A0A8J1XM76_OWEFU</name>
<dbReference type="AlphaFoldDB" id="A0A8J1XM76"/>
<proteinExistence type="predicted"/>
<gene>
    <name evidence="1" type="ORF">OFUS_LOCUS4476</name>
</gene>
<evidence type="ECO:0000313" key="2">
    <source>
        <dbReference type="Proteomes" id="UP000749559"/>
    </source>
</evidence>
<accession>A0A8J1XM76</accession>
<sequence length="257" mass="28824">DTRPKNLRLLNNMLTFIAKFESWIVLILVTIVNRSRLQHKIATAITFNYMSLVQSTPCEDISQYAMKLQDGSIKCTPCTRCKEEQCIASHCFGFKDSICRMPNKNEFILGHTCRICSDCGTKRIILRNCTQFSDTSCGGCIAGFLWDSLILDCVRQRPVIKAKDNRFETTVSVIDQSRPTVSAVIRNKMNQTTNVTATADSGMGKQYVVVPMVLLLCVIVMTLCGVLQLYRRTAYTSFAQANQTDGRMSNEALLDSV</sequence>
<keyword evidence="2" id="KW-1185">Reference proteome</keyword>
<feature type="non-terminal residue" evidence="1">
    <location>
        <position position="1"/>
    </location>
</feature>
<dbReference type="Proteomes" id="UP000749559">
    <property type="component" value="Unassembled WGS sequence"/>
</dbReference>
<reference evidence="1" key="1">
    <citation type="submission" date="2022-03" db="EMBL/GenBank/DDBJ databases">
        <authorList>
            <person name="Martin C."/>
        </authorList>
    </citation>
    <scope>NUCLEOTIDE SEQUENCE</scope>
</reference>
<evidence type="ECO:0000313" key="1">
    <source>
        <dbReference type="EMBL" id="CAH1777431.1"/>
    </source>
</evidence>
<dbReference type="PROSITE" id="PS00652">
    <property type="entry name" value="TNFR_NGFR_1"/>
    <property type="match status" value="1"/>
</dbReference>
<dbReference type="InterPro" id="IPR001368">
    <property type="entry name" value="TNFR/NGFR_Cys_rich_reg"/>
</dbReference>
<dbReference type="Gene3D" id="2.10.50.10">
    <property type="entry name" value="Tumor Necrosis Factor Receptor, subunit A, domain 2"/>
    <property type="match status" value="1"/>
</dbReference>
<organism evidence="1 2">
    <name type="scientific">Owenia fusiformis</name>
    <name type="common">Polychaete worm</name>
    <dbReference type="NCBI Taxonomy" id="6347"/>
    <lineage>
        <taxon>Eukaryota</taxon>
        <taxon>Metazoa</taxon>
        <taxon>Spiralia</taxon>
        <taxon>Lophotrochozoa</taxon>
        <taxon>Annelida</taxon>
        <taxon>Polychaeta</taxon>
        <taxon>Sedentaria</taxon>
        <taxon>Canalipalpata</taxon>
        <taxon>Sabellida</taxon>
        <taxon>Oweniida</taxon>
        <taxon>Oweniidae</taxon>
        <taxon>Owenia</taxon>
    </lineage>
</organism>
<protein>
    <submittedName>
        <fullName evidence="1">Uncharacterized protein</fullName>
    </submittedName>
</protein>